<dbReference type="PROSITE" id="PS50240">
    <property type="entry name" value="TRYPSIN_DOM"/>
    <property type="match status" value="1"/>
</dbReference>
<feature type="chain" id="PRO_5020412083" description="Peptidase S1 domain-containing protein" evidence="1">
    <location>
        <begin position="39"/>
        <end position="397"/>
    </location>
</feature>
<keyword evidence="1" id="KW-0732">Signal</keyword>
<dbReference type="SMART" id="SM00020">
    <property type="entry name" value="Tryp_SPc"/>
    <property type="match status" value="1"/>
</dbReference>
<feature type="signal peptide" evidence="1">
    <location>
        <begin position="1"/>
        <end position="38"/>
    </location>
</feature>
<dbReference type="GO" id="GO:0006508">
    <property type="term" value="P:proteolysis"/>
    <property type="evidence" value="ECO:0007669"/>
    <property type="project" value="InterPro"/>
</dbReference>
<dbReference type="Proteomes" id="UP000268162">
    <property type="component" value="Unassembled WGS sequence"/>
</dbReference>
<reference evidence="4" key="1">
    <citation type="journal article" date="2018" name="Nat. Microbiol.">
        <title>Leveraging single-cell genomics to expand the fungal tree of life.</title>
        <authorList>
            <person name="Ahrendt S.R."/>
            <person name="Quandt C.A."/>
            <person name="Ciobanu D."/>
            <person name="Clum A."/>
            <person name="Salamov A."/>
            <person name="Andreopoulos B."/>
            <person name="Cheng J.F."/>
            <person name="Woyke T."/>
            <person name="Pelin A."/>
            <person name="Henrissat B."/>
            <person name="Reynolds N.K."/>
            <person name="Benny G.L."/>
            <person name="Smith M.E."/>
            <person name="James T.Y."/>
            <person name="Grigoriev I.V."/>
        </authorList>
    </citation>
    <scope>NUCLEOTIDE SEQUENCE [LARGE SCALE GENOMIC DNA]</scope>
    <source>
        <strain evidence="4">RSA 468</strain>
    </source>
</reference>
<organism evidence="3 4">
    <name type="scientific">Dimargaris cristalligena</name>
    <dbReference type="NCBI Taxonomy" id="215637"/>
    <lineage>
        <taxon>Eukaryota</taxon>
        <taxon>Fungi</taxon>
        <taxon>Fungi incertae sedis</taxon>
        <taxon>Zoopagomycota</taxon>
        <taxon>Kickxellomycotina</taxon>
        <taxon>Dimargaritomycetes</taxon>
        <taxon>Dimargaritales</taxon>
        <taxon>Dimargaritaceae</taxon>
        <taxon>Dimargaris</taxon>
    </lineage>
</organism>
<dbReference type="PANTHER" id="PTHR24260:SF136">
    <property type="entry name" value="GH08193P-RELATED"/>
    <property type="match status" value="1"/>
</dbReference>
<dbReference type="InterPro" id="IPR009003">
    <property type="entry name" value="Peptidase_S1_PA"/>
</dbReference>
<dbReference type="Pfam" id="PF00089">
    <property type="entry name" value="Trypsin"/>
    <property type="match status" value="1"/>
</dbReference>
<evidence type="ECO:0000313" key="4">
    <source>
        <dbReference type="Proteomes" id="UP000268162"/>
    </source>
</evidence>
<dbReference type="InterPro" id="IPR043504">
    <property type="entry name" value="Peptidase_S1_PA_chymotrypsin"/>
</dbReference>
<dbReference type="SUPFAM" id="SSF50494">
    <property type="entry name" value="Trypsin-like serine proteases"/>
    <property type="match status" value="1"/>
</dbReference>
<dbReference type="Gene3D" id="2.40.10.10">
    <property type="entry name" value="Trypsin-like serine proteases"/>
    <property type="match status" value="2"/>
</dbReference>
<dbReference type="InterPro" id="IPR001254">
    <property type="entry name" value="Trypsin_dom"/>
</dbReference>
<dbReference type="InterPro" id="IPR051333">
    <property type="entry name" value="CLIP_Serine_Protease"/>
</dbReference>
<protein>
    <recommendedName>
        <fullName evidence="2">Peptidase S1 domain-containing protein</fullName>
    </recommendedName>
</protein>
<dbReference type="STRING" id="215637.A0A4P9ZWZ8"/>
<gene>
    <name evidence="3" type="ORF">BJ085DRAFT_39806</name>
</gene>
<evidence type="ECO:0000313" key="3">
    <source>
        <dbReference type="EMBL" id="RKP37392.1"/>
    </source>
</evidence>
<keyword evidence="4" id="KW-1185">Reference proteome</keyword>
<dbReference type="EMBL" id="ML002501">
    <property type="protein sequence ID" value="RKP37392.1"/>
    <property type="molecule type" value="Genomic_DNA"/>
</dbReference>
<sequence>MLASASSQPRLGHCPGRYLWKVLCFFLILTHLVPHVRSNNQTEQLSIHSNEFRQYSLEGQMQISPAMGLLVGTSSEYDHIDCSGIFLTRRIFLTAAYCVTNPDESSIDPKFLVVLARGHPPHNQVTSFKVASVLPHQNYDRNLQQNDIAMVRLQELYTGLKKENVPKLYAFEQKPEALQNRVPTEIPENDEQYYDNREEDEVAESNKRFLISDWVTGEGQGGGVHHSDLTPPAPANILARHRQVVNCRAYPRYFQDFKKNLQHRSIICVKPSSEDIPCVGKAGCPLWIRTGPWGRELKLAGFKSFSYTRDGITVHDCSIKSLINVYTRLDNFMAWIRVNSKLSDEHLISGTRSFTESDFTTSVSAPTISGFWPTFWRSVVGPVVICTLIIFTNPTLL</sequence>
<dbReference type="AlphaFoldDB" id="A0A4P9ZWZ8"/>
<evidence type="ECO:0000259" key="2">
    <source>
        <dbReference type="PROSITE" id="PS50240"/>
    </source>
</evidence>
<evidence type="ECO:0000256" key="1">
    <source>
        <dbReference type="SAM" id="SignalP"/>
    </source>
</evidence>
<proteinExistence type="predicted"/>
<dbReference type="PANTHER" id="PTHR24260">
    <property type="match status" value="1"/>
</dbReference>
<name>A0A4P9ZWZ8_9FUNG</name>
<dbReference type="GO" id="GO:0004252">
    <property type="term" value="F:serine-type endopeptidase activity"/>
    <property type="evidence" value="ECO:0007669"/>
    <property type="project" value="InterPro"/>
</dbReference>
<feature type="domain" description="Peptidase S1" evidence="2">
    <location>
        <begin position="47"/>
        <end position="341"/>
    </location>
</feature>
<accession>A0A4P9ZWZ8</accession>